<feature type="disulfide bond" evidence="1">
    <location>
        <begin position="935"/>
        <end position="948"/>
    </location>
</feature>
<evidence type="ECO:0000313" key="6">
    <source>
        <dbReference type="Proteomes" id="UP001165065"/>
    </source>
</evidence>
<dbReference type="SUPFAM" id="SSF57586">
    <property type="entry name" value="TNF receptor-like"/>
    <property type="match status" value="1"/>
</dbReference>
<protein>
    <recommendedName>
        <fullName evidence="4">TNFR-Cys domain-containing protein</fullName>
    </recommendedName>
</protein>
<evidence type="ECO:0000256" key="1">
    <source>
        <dbReference type="PROSITE-ProRule" id="PRU00206"/>
    </source>
</evidence>
<organism evidence="5 6">
    <name type="scientific">Triparma columacea</name>
    <dbReference type="NCBI Taxonomy" id="722753"/>
    <lineage>
        <taxon>Eukaryota</taxon>
        <taxon>Sar</taxon>
        <taxon>Stramenopiles</taxon>
        <taxon>Ochrophyta</taxon>
        <taxon>Bolidophyceae</taxon>
        <taxon>Parmales</taxon>
        <taxon>Triparmaceae</taxon>
        <taxon>Triparma</taxon>
    </lineage>
</organism>
<feature type="repeat" description="TNFR-Cys" evidence="1">
    <location>
        <begin position="916"/>
        <end position="956"/>
    </location>
</feature>
<gene>
    <name evidence="5" type="ORF">TrCOL_g7760</name>
</gene>
<feature type="compositionally biased region" description="Pro residues" evidence="2">
    <location>
        <begin position="2167"/>
        <end position="2187"/>
    </location>
</feature>
<dbReference type="PROSITE" id="PS00652">
    <property type="entry name" value="TNFR_NGFR_1"/>
    <property type="match status" value="2"/>
</dbReference>
<dbReference type="SUPFAM" id="SSF57184">
    <property type="entry name" value="Growth factor receptor domain"/>
    <property type="match status" value="4"/>
</dbReference>
<feature type="region of interest" description="Disordered" evidence="2">
    <location>
        <begin position="2148"/>
        <end position="2219"/>
    </location>
</feature>
<dbReference type="PROSITE" id="PS50050">
    <property type="entry name" value="TNFR_NGFR_2"/>
    <property type="match status" value="2"/>
</dbReference>
<sequence length="2219" mass="237284">MLINEESAAGGIQSPPRGDDCGKKGKIVMTEGKEGKFKSFNETPQGEEDLPQKAPQELDLGWAICNEDDNQDFRGDGEGFERKRRSWADFHYQGRRKFGNKYFILKVYHTCLIFWACLVRVGGRSLAEVNVVDMDGLFNTVSNKVASSLNTGNSIMANGDIAILAVGSYKGSEGTCAASHIMLATDDLNGEVKCVEDNASCVLDGENQRRGMYVSGTGSGTLILRALTFDKGYSTHGGGIFIWVGGAKVNIELCVFSNCEATGSSTSHGGGAIYVQSSGTIVNVFSTSFNGNRADTGNGDDIDNFGGTITIHNTCPSPYSSNTPIQGSTVDTDGTVNGEFNCREENCNWFGSGCETVCYLYSYSRCYYYCDAGYYNPTGGDSISACRTCPAGKFGTMSGTTSCTSCPAGKYSTSTGATSDATCKDCGKGKYSTSTGAISDATCEDCGKGKYSTSTGATTCEDCGEGKYSTSTGAISDATCKDCGKGKYSTSTGATSDATCEDCGKGKYSTSTGATSDATCKYCGKGKYSTSTGAISDATCEDCGKGKYSTSTGAATCEDCGEGKYSISTGAISAASCEDCGKGKYSTSTGATSAATCVDCGEGKYSTSTGGTSESTCEACIAGTSSSSIGATNPATCTTCPKGTYSVTSSSSCTTCPAGRFNSDDATSPANHDSLSDCSICQAGKYISDKGTNATKHIECDLCPLGKSNGYDNTDASRHDSFDDCELCNIGNYNDVAGATVCKSCLEGESSGAGSPACSSCPMGYACNDDGTQTMCPTGKYSDGETGGKCESCLKGHRCPGGTKAMPCSPGSFRSETPLSTNETRKSCDPCVAGRYQGDGGKEDCSACPEGYFCTESSTAPIQCGSVALYCPTESPIVNAATSGYYTTPTSAPAENRVAQQRCEAGFACVGGVREKCVDGSSYQTNHSQTSCLTCSTCPAGTYERLACTTTSDTVCEPCPAGFACLEGVKGSCTPSSTYQTNPSKSSCLTCSTCPAGTYETSACTTTSDTICGDCLAGSASMGVTATSCDPCTGEGKYSDTDRASVCKTSPAGYRPFDDRTNIELCPENTFSIGASDDCTSCPDGGHSLRGSSACESCFTGKYYNKAANICEACPLGKFTATGESSIEGCQDCDAGFISDDLDGAGFCNPCSAGSFSNPAQTACLLCPSGKISGIASTTCTNCEVGKYSNAGGSDICTPCPDFMTSDPGSTSCRCKDSFLSIVDPDTNELSCTCGPGTTLRNEACVFCSVGKYSNAGGSDICTTCPDYMTSDPGSTSCRCKDSFLSIVDPNTNELSCTCGPGTTLRNGACDFCSNGDFKTTTSLEHCKPCKEFGVKNAIQSTRPLATSPLSCMCSPGYYRVLEPPEESSEDPTSAFIGQCLPCPEGTLCDEAGVTVENLPLKKGYWRSSSNSSNVIQCYTESACLHPDDDDSGEKSTTTTADNQCADGHTGPLCNVCMKDFVKSTTGECFQCQPSTTGSSFVLSFLVIVVVPLIILWFVKRRRAVEKETAERNRVLSISEQLNAMRNDKESRFKRWRTKFKILTSFYQIVTQMEGVLGIRYPQIFENFARFVSRIANLSFLHVARVDCMMEVNFYTTLAMMTITPLVVGLSIALVGFLLFKLASDPERKREIQRDTDAILLTLSYLVFASVCTAIFETFNCKRFGDDPTLYLVSDQSLSCDTNDHKWWQIYASVMMLFYPIGTPVLYSWLLWKDRELLKDEEERDKDESTNKSAFLWDQYSASFWWFDVFDCLRRLLQTSFLIFIFKGRASQVVFAMLISAVSSSFFIHWRPFIRESDNTLAIASQCSIFLTLFYALLTKVGVDKDEDYDQNVFGALLIIINLLGVFMVATAALIRPTKRLLKALARKHRHNAPIKGITLAHRPWPQFKAYFLELVKSTEDTAGWERIDGKCFGGKGKGEVWLEETGAVAEWRCSTGDGPIDQCRVRYELGVGIQDLVTFLQATDKNQRLLGRNLDGTEDMHVTYELPFPLSARESVIRRAVEVRGDKAWIISRTYQGKSARYEVRRGPLRVMCDVHIGGYFLEAVSGRRTKVTYIVGTDLNGLFAMDWMARKATPHHLKANVDRNMEWVSKGGGAVGGDEEEGSFEMINVVGRVGRVGRKLSVAISSPLHVVKKIETDFMKRKYEKEYEKKPASRIKRDQQYEEPSPGPPPGPPPPKIPGMSPPKMVPAHIARAKSFKMGGGGGRGRGRGERGAGEGG</sequence>
<reference evidence="6" key="1">
    <citation type="journal article" date="2023" name="Commun. Biol.">
        <title>Genome analysis of Parmales, the sister group of diatoms, reveals the evolutionary specialization of diatoms from phago-mixotrophs to photoautotrophs.</title>
        <authorList>
            <person name="Ban H."/>
            <person name="Sato S."/>
            <person name="Yoshikawa S."/>
            <person name="Yamada K."/>
            <person name="Nakamura Y."/>
            <person name="Ichinomiya M."/>
            <person name="Sato N."/>
            <person name="Blanc-Mathieu R."/>
            <person name="Endo H."/>
            <person name="Kuwata A."/>
            <person name="Ogata H."/>
        </authorList>
    </citation>
    <scope>NUCLEOTIDE SEQUENCE [LARGE SCALE GENOMIC DNA]</scope>
</reference>
<dbReference type="CDD" id="cd00185">
    <property type="entry name" value="TNFRSF"/>
    <property type="match status" value="1"/>
</dbReference>
<comment type="caution">
    <text evidence="5">The sequence shown here is derived from an EMBL/GenBank/DDBJ whole genome shotgun (WGS) entry which is preliminary data.</text>
</comment>
<feature type="disulfide bond" evidence="1">
    <location>
        <begin position="994"/>
        <end position="1012"/>
    </location>
</feature>
<dbReference type="SUPFAM" id="SSF55961">
    <property type="entry name" value="Bet v1-like"/>
    <property type="match status" value="1"/>
</dbReference>
<evidence type="ECO:0000256" key="2">
    <source>
        <dbReference type="SAM" id="MobiDB-lite"/>
    </source>
</evidence>
<dbReference type="Proteomes" id="UP001165065">
    <property type="component" value="Unassembled WGS sequence"/>
</dbReference>
<dbReference type="Pfam" id="PF06011">
    <property type="entry name" value="TRP"/>
    <property type="match status" value="1"/>
</dbReference>
<dbReference type="Gene3D" id="3.30.530.20">
    <property type="match status" value="1"/>
</dbReference>
<name>A0A9W7GII4_9STRA</name>
<feature type="repeat" description="TNFR-Cys" evidence="1">
    <location>
        <begin position="972"/>
        <end position="1012"/>
    </location>
</feature>
<feature type="disulfide bond" evidence="1">
    <location>
        <begin position="973"/>
        <end position="988"/>
    </location>
</feature>
<dbReference type="OrthoDB" id="10031141at2759"/>
<feature type="transmembrane region" description="Helical" evidence="3">
    <location>
        <begin position="1638"/>
        <end position="1656"/>
    </location>
</feature>
<dbReference type="InterPro" id="IPR009030">
    <property type="entry name" value="Growth_fac_rcpt_cys_sf"/>
</dbReference>
<feature type="region of interest" description="Disordered" evidence="2">
    <location>
        <begin position="1"/>
        <end position="25"/>
    </location>
</feature>
<feature type="transmembrane region" description="Helical" evidence="3">
    <location>
        <begin position="1800"/>
        <end position="1818"/>
    </location>
</feature>
<dbReference type="InterPro" id="IPR001368">
    <property type="entry name" value="TNFR/NGFR_Cys_rich_reg"/>
</dbReference>
<dbReference type="InterPro" id="IPR023393">
    <property type="entry name" value="START-like_dom_sf"/>
</dbReference>
<feature type="domain" description="TNFR-Cys" evidence="4">
    <location>
        <begin position="916"/>
        <end position="956"/>
    </location>
</feature>
<feature type="disulfide bond" evidence="1">
    <location>
        <begin position="917"/>
        <end position="932"/>
    </location>
</feature>
<feature type="transmembrane region" description="Helical" evidence="3">
    <location>
        <begin position="1833"/>
        <end position="1855"/>
    </location>
</feature>
<dbReference type="PANTHER" id="PTHR46967:SF2">
    <property type="entry name" value="SUSHI, VON WILLEBRAND FACTOR TYPE A, EGF AND PENTRAXIN DOMAIN-CONTAINING PROTEIN 1-LIKE"/>
    <property type="match status" value="1"/>
</dbReference>
<feature type="disulfide bond" evidence="1">
    <location>
        <begin position="991"/>
        <end position="1004"/>
    </location>
</feature>
<evidence type="ECO:0000256" key="3">
    <source>
        <dbReference type="SAM" id="Phobius"/>
    </source>
</evidence>
<evidence type="ECO:0000313" key="5">
    <source>
        <dbReference type="EMBL" id="GMI45529.1"/>
    </source>
</evidence>
<dbReference type="InterPro" id="IPR010308">
    <property type="entry name" value="TRP_C"/>
</dbReference>
<keyword evidence="3" id="KW-0472">Membrane</keyword>
<keyword evidence="3" id="KW-0812">Transmembrane</keyword>
<feature type="transmembrane region" description="Helical" evidence="3">
    <location>
        <begin position="1770"/>
        <end position="1788"/>
    </location>
</feature>
<keyword evidence="1" id="KW-1015">Disulfide bond</keyword>
<feature type="transmembrane region" description="Helical" evidence="3">
    <location>
        <begin position="1481"/>
        <end position="1499"/>
    </location>
</feature>
<feature type="disulfide bond" evidence="1">
    <location>
        <begin position="938"/>
        <end position="956"/>
    </location>
</feature>
<proteinExistence type="predicted"/>
<evidence type="ECO:0000259" key="4">
    <source>
        <dbReference type="PROSITE" id="PS50050"/>
    </source>
</evidence>
<feature type="transmembrane region" description="Helical" evidence="3">
    <location>
        <begin position="1594"/>
        <end position="1618"/>
    </location>
</feature>
<keyword evidence="3" id="KW-1133">Transmembrane helix</keyword>
<dbReference type="SMART" id="SM00208">
    <property type="entry name" value="TNFR"/>
    <property type="match status" value="6"/>
</dbReference>
<dbReference type="SMART" id="SM01411">
    <property type="entry name" value="Ephrin_rec_like"/>
    <property type="match status" value="17"/>
</dbReference>
<dbReference type="Pfam" id="PF00020">
    <property type="entry name" value="TNFR_c6"/>
    <property type="match status" value="2"/>
</dbReference>
<feature type="compositionally biased region" description="Basic and acidic residues" evidence="2">
    <location>
        <begin position="2209"/>
        <end position="2219"/>
    </location>
</feature>
<dbReference type="PANTHER" id="PTHR46967">
    <property type="entry name" value="INSULIN-LIKE GROWTH FACTOR BINDING PROTEIN,N-TERMINAL"/>
    <property type="match status" value="1"/>
</dbReference>
<feature type="domain" description="TNFR-Cys" evidence="4">
    <location>
        <begin position="972"/>
        <end position="1012"/>
    </location>
</feature>
<dbReference type="Gene3D" id="2.10.50.10">
    <property type="entry name" value="Tumor Necrosis Factor Receptor, subunit A, domain 2"/>
    <property type="match status" value="8"/>
</dbReference>
<feature type="compositionally biased region" description="Basic and acidic residues" evidence="2">
    <location>
        <begin position="2148"/>
        <end position="2162"/>
    </location>
</feature>
<feature type="transmembrane region" description="Helical" evidence="3">
    <location>
        <begin position="1690"/>
        <end position="1712"/>
    </location>
</feature>
<keyword evidence="6" id="KW-1185">Reference proteome</keyword>
<accession>A0A9W7GII4</accession>
<dbReference type="EMBL" id="BRYA01000252">
    <property type="protein sequence ID" value="GMI45529.1"/>
    <property type="molecule type" value="Genomic_DNA"/>
</dbReference>